<comment type="similarity">
    <text evidence="1">Belongs to the glycosyltransferase 2 family.</text>
</comment>
<keyword evidence="2 5" id="KW-0328">Glycosyltransferase</keyword>
<evidence type="ECO:0000256" key="4">
    <source>
        <dbReference type="SAM" id="Phobius"/>
    </source>
</evidence>
<feature type="transmembrane region" description="Helical" evidence="4">
    <location>
        <begin position="365"/>
        <end position="385"/>
    </location>
</feature>
<feature type="transmembrane region" description="Helical" evidence="4">
    <location>
        <begin position="51"/>
        <end position="80"/>
    </location>
</feature>
<dbReference type="RefSeq" id="WP_182632455.1">
    <property type="nucleotide sequence ID" value="NZ_JAALDM010000146.1"/>
</dbReference>
<feature type="transmembrane region" description="Helical" evidence="4">
    <location>
        <begin position="420"/>
        <end position="440"/>
    </location>
</feature>
<feature type="transmembrane region" description="Helical" evidence="4">
    <location>
        <begin position="391"/>
        <end position="408"/>
    </location>
</feature>
<evidence type="ECO:0000256" key="3">
    <source>
        <dbReference type="ARBA" id="ARBA00022679"/>
    </source>
</evidence>
<dbReference type="Gene3D" id="3.90.550.10">
    <property type="entry name" value="Spore Coat Polysaccharide Biosynthesis Protein SpsA, Chain A"/>
    <property type="match status" value="1"/>
</dbReference>
<evidence type="ECO:0000256" key="2">
    <source>
        <dbReference type="ARBA" id="ARBA00022676"/>
    </source>
</evidence>
<evidence type="ECO:0000313" key="5">
    <source>
        <dbReference type="EMBL" id="MFB9260839.1"/>
    </source>
</evidence>
<accession>A0ABV5JSS8</accession>
<sequence>MDKPKFSMGRTVGVAVVGLAAMAGLMLWLALTLSDNRAQQAQEGHLGTLRFLYGTYAPPLAVIVAALVVALIFVAIATSVENTVANRYRRSQDEKGIPLAPKIVMAETRGVFHGPVTITVLIPAHNEEDRISATITSLQEQVDPPDRIIVVADNCTDSTPDLARAAGVEVFASVDNVHKKGGALNQALATLLPDLGENDCVMVMDADTVLDQGYLTAARRRFTDDLALMAVGGLFYGEEGAGLLGQFQRNEYTRYSRDIRRRRGRVLVLTGTASVFRSRGSRIPGRHGDVYDTAALTEDNELTLALKSLGGLMVSPPQCTVVTEVMPTWKALWHQRLRWQRGALENLGAYGITPQTTRYWFQQLGIGYGAIALSSYLALILITALALDEWVWYPFWGGLGLLFMLERLVGVWKADLRAKLVAVVLVPELVYATFLNIVFLKGVFDILLARQANWGHVVVGEDGVSRVEGA</sequence>
<proteinExistence type="inferred from homology"/>
<keyword evidence="6" id="KW-1185">Reference proteome</keyword>
<dbReference type="PANTHER" id="PTHR43630:SF1">
    <property type="entry name" value="POLY-BETA-1,6-N-ACETYL-D-GLUCOSAMINE SYNTHASE"/>
    <property type="match status" value="1"/>
</dbReference>
<comment type="caution">
    <text evidence="5">The sequence shown here is derived from an EMBL/GenBank/DDBJ whole genome shotgun (WGS) entry which is preliminary data.</text>
</comment>
<dbReference type="GO" id="GO:0016757">
    <property type="term" value="F:glycosyltransferase activity"/>
    <property type="evidence" value="ECO:0007669"/>
    <property type="project" value="UniProtKB-KW"/>
</dbReference>
<keyword evidence="4" id="KW-1133">Transmembrane helix</keyword>
<dbReference type="Proteomes" id="UP001589700">
    <property type="component" value="Unassembled WGS sequence"/>
</dbReference>
<dbReference type="EC" id="2.4.-.-" evidence="5"/>
<feature type="transmembrane region" description="Helical" evidence="4">
    <location>
        <begin position="12"/>
        <end position="31"/>
    </location>
</feature>
<keyword evidence="4" id="KW-0812">Transmembrane</keyword>
<reference evidence="5 6" key="1">
    <citation type="submission" date="2024-09" db="EMBL/GenBank/DDBJ databases">
        <authorList>
            <person name="Sun Q."/>
            <person name="Mori K."/>
        </authorList>
    </citation>
    <scope>NUCLEOTIDE SEQUENCE [LARGE SCALE GENOMIC DNA]</scope>
    <source>
        <strain evidence="5 6">CCM 7659</strain>
    </source>
</reference>
<protein>
    <submittedName>
        <fullName evidence="5">Glycosyltransferase</fullName>
        <ecNumber evidence="5">2.4.-.-</ecNumber>
    </submittedName>
</protein>
<gene>
    <name evidence="5" type="ORF">ACFFVD_13620</name>
</gene>
<dbReference type="CDD" id="cd06423">
    <property type="entry name" value="CESA_like"/>
    <property type="match status" value="1"/>
</dbReference>
<dbReference type="Pfam" id="PF13641">
    <property type="entry name" value="Glyco_tranf_2_3"/>
    <property type="match status" value="1"/>
</dbReference>
<dbReference type="PANTHER" id="PTHR43630">
    <property type="entry name" value="POLY-BETA-1,6-N-ACETYL-D-GLUCOSAMINE SYNTHASE"/>
    <property type="match status" value="1"/>
</dbReference>
<keyword evidence="3 5" id="KW-0808">Transferase</keyword>
<keyword evidence="4" id="KW-0472">Membrane</keyword>
<name>A0ABV5JSS8_9ACTN</name>
<evidence type="ECO:0000313" key="6">
    <source>
        <dbReference type="Proteomes" id="UP001589700"/>
    </source>
</evidence>
<dbReference type="InterPro" id="IPR029044">
    <property type="entry name" value="Nucleotide-diphossugar_trans"/>
</dbReference>
<dbReference type="EMBL" id="JBHMDY010000008">
    <property type="protein sequence ID" value="MFB9260839.1"/>
    <property type="molecule type" value="Genomic_DNA"/>
</dbReference>
<dbReference type="SUPFAM" id="SSF53448">
    <property type="entry name" value="Nucleotide-diphospho-sugar transferases"/>
    <property type="match status" value="1"/>
</dbReference>
<organism evidence="5 6">
    <name type="scientific">Dietzia aerolata</name>
    <dbReference type="NCBI Taxonomy" id="595984"/>
    <lineage>
        <taxon>Bacteria</taxon>
        <taxon>Bacillati</taxon>
        <taxon>Actinomycetota</taxon>
        <taxon>Actinomycetes</taxon>
        <taxon>Mycobacteriales</taxon>
        <taxon>Dietziaceae</taxon>
        <taxon>Dietzia</taxon>
    </lineage>
</organism>
<evidence type="ECO:0000256" key="1">
    <source>
        <dbReference type="ARBA" id="ARBA00006739"/>
    </source>
</evidence>